<dbReference type="CDD" id="cd11044">
    <property type="entry name" value="CYP120A1_CYP26-like"/>
    <property type="match status" value="1"/>
</dbReference>
<sequence length="472" mass="53455">MSSRAVFDHCILLLPMVASTPAPLPPGSFGLPVVGETLNFLFDREFAKKRQARYGAIFKTRLLGRPTVVLMGAEANQFVLSTNMDSFSWREGWPGTFKQLLGESLFLQEGEEHRRNRKLLMPAFHGPALVGYVETMQSLTERYAQKWAAQGQLTWFDEMKQLTFDIASTLLLGSEPGSQTTQMSEWFADLTNGLFAPPIHWGWTPFGKAVKARDQLLHHIEQVVKERQARPTQDALGLLVHSEDEEGNRLSLEELKAQALLMLFAGHETTTSMLTSLVMSLAQHPDVWEQARQEQAQLMETSDAVTLEQIRQMPYLDQIVKEVERLYPPVAGGFRGVVKDFEFNGYRVPKGWMALYRIDAAHRDRTIYTDPDRFDPDRFSPERAEHKRADFSLVGFGGGPRICLGLAFAQLEIKLVAAHLLRYYTWDLVPDQNLEMTPIPTLRPRSGLKVVFKKRAIAPTQVTADQTGQRQP</sequence>
<dbReference type="InterPro" id="IPR036396">
    <property type="entry name" value="Cyt_P450_sf"/>
</dbReference>
<dbReference type="SUPFAM" id="SSF48264">
    <property type="entry name" value="Cytochrome P450"/>
    <property type="match status" value="1"/>
</dbReference>
<proteinExistence type="inferred from homology"/>
<keyword evidence="6 7" id="KW-0503">Monooxygenase</keyword>
<dbReference type="EMBL" id="JAMPKX010000005">
    <property type="protein sequence ID" value="MEP0947881.1"/>
    <property type="molecule type" value="Genomic_DNA"/>
</dbReference>
<evidence type="ECO:0000313" key="9">
    <source>
        <dbReference type="Proteomes" id="UP001482513"/>
    </source>
</evidence>
<keyword evidence="3 7" id="KW-0479">Metal-binding</keyword>
<keyword evidence="5 7" id="KW-0408">Iron</keyword>
<dbReference type="InterPro" id="IPR002403">
    <property type="entry name" value="Cyt_P450_E_grp-IV"/>
</dbReference>
<evidence type="ECO:0000256" key="7">
    <source>
        <dbReference type="RuleBase" id="RU000461"/>
    </source>
</evidence>
<dbReference type="InterPro" id="IPR001128">
    <property type="entry name" value="Cyt_P450"/>
</dbReference>
<dbReference type="RefSeq" id="WP_242021468.1">
    <property type="nucleotide sequence ID" value="NZ_JAMPKX010000005.1"/>
</dbReference>
<name>A0ABV0K5Q4_9CYAN</name>
<dbReference type="Proteomes" id="UP001482513">
    <property type="component" value="Unassembled WGS sequence"/>
</dbReference>
<evidence type="ECO:0000256" key="2">
    <source>
        <dbReference type="ARBA" id="ARBA00022617"/>
    </source>
</evidence>
<evidence type="ECO:0000256" key="1">
    <source>
        <dbReference type="ARBA" id="ARBA00010617"/>
    </source>
</evidence>
<keyword evidence="9" id="KW-1185">Reference proteome</keyword>
<keyword evidence="4 7" id="KW-0560">Oxidoreductase</keyword>
<accession>A0ABV0K5Q4</accession>
<gene>
    <name evidence="8" type="ORF">NC992_13435</name>
</gene>
<dbReference type="Gene3D" id="1.10.630.10">
    <property type="entry name" value="Cytochrome P450"/>
    <property type="match status" value="1"/>
</dbReference>
<comment type="similarity">
    <text evidence="1 7">Belongs to the cytochrome P450 family.</text>
</comment>
<dbReference type="PANTHER" id="PTHR24286:SF384">
    <property type="entry name" value="P450, PUTATIVE (EUROFUNG)-RELATED"/>
    <property type="match status" value="1"/>
</dbReference>
<dbReference type="PRINTS" id="PR00465">
    <property type="entry name" value="EP450IV"/>
</dbReference>
<dbReference type="PANTHER" id="PTHR24286">
    <property type="entry name" value="CYTOCHROME P450 26"/>
    <property type="match status" value="1"/>
</dbReference>
<reference evidence="8 9" key="1">
    <citation type="submission" date="2022-04" db="EMBL/GenBank/DDBJ databases">
        <title>Positive selection, recombination, and allopatry shape intraspecific diversity of widespread and dominant cyanobacteria.</title>
        <authorList>
            <person name="Wei J."/>
            <person name="Shu W."/>
            <person name="Hu C."/>
        </authorList>
    </citation>
    <scope>NUCLEOTIDE SEQUENCE [LARGE SCALE GENOMIC DNA]</scope>
    <source>
        <strain evidence="8 9">DQ-A4</strain>
    </source>
</reference>
<dbReference type="Pfam" id="PF00067">
    <property type="entry name" value="p450"/>
    <property type="match status" value="1"/>
</dbReference>
<organism evidence="8 9">
    <name type="scientific">Leptolyngbya subtilissima DQ-A4</name>
    <dbReference type="NCBI Taxonomy" id="2933933"/>
    <lineage>
        <taxon>Bacteria</taxon>
        <taxon>Bacillati</taxon>
        <taxon>Cyanobacteriota</taxon>
        <taxon>Cyanophyceae</taxon>
        <taxon>Leptolyngbyales</taxon>
        <taxon>Leptolyngbyaceae</taxon>
        <taxon>Leptolyngbya group</taxon>
        <taxon>Leptolyngbya</taxon>
    </lineage>
</organism>
<comment type="caution">
    <text evidence="8">The sequence shown here is derived from an EMBL/GenBank/DDBJ whole genome shotgun (WGS) entry which is preliminary data.</text>
</comment>
<evidence type="ECO:0000256" key="3">
    <source>
        <dbReference type="ARBA" id="ARBA00022723"/>
    </source>
</evidence>
<dbReference type="PRINTS" id="PR00385">
    <property type="entry name" value="P450"/>
</dbReference>
<evidence type="ECO:0000313" key="8">
    <source>
        <dbReference type="EMBL" id="MEP0947881.1"/>
    </source>
</evidence>
<dbReference type="InterPro" id="IPR017972">
    <property type="entry name" value="Cyt_P450_CS"/>
</dbReference>
<evidence type="ECO:0000256" key="4">
    <source>
        <dbReference type="ARBA" id="ARBA00023002"/>
    </source>
</evidence>
<keyword evidence="2 7" id="KW-0349">Heme</keyword>
<protein>
    <submittedName>
        <fullName evidence="8">Cytochrome P450</fullName>
    </submittedName>
</protein>
<evidence type="ECO:0000256" key="5">
    <source>
        <dbReference type="ARBA" id="ARBA00023004"/>
    </source>
</evidence>
<evidence type="ECO:0000256" key="6">
    <source>
        <dbReference type="ARBA" id="ARBA00023033"/>
    </source>
</evidence>
<dbReference type="PROSITE" id="PS00086">
    <property type="entry name" value="CYTOCHROME_P450"/>
    <property type="match status" value="1"/>
</dbReference>